<dbReference type="InterPro" id="IPR043761">
    <property type="entry name" value="DUF5707"/>
</dbReference>
<proteinExistence type="predicted"/>
<keyword evidence="3" id="KW-1185">Reference proteome</keyword>
<reference evidence="2 3" key="1">
    <citation type="submission" date="2019-10" db="EMBL/GenBank/DDBJ databases">
        <title>A novel species.</title>
        <authorList>
            <person name="Gao J."/>
        </authorList>
    </citation>
    <scope>NUCLEOTIDE SEQUENCE [LARGE SCALE GENOMIC DNA]</scope>
    <source>
        <strain evidence="2 3">QMT-28</strain>
    </source>
</reference>
<protein>
    <submittedName>
        <fullName evidence="2">Uncharacterized protein</fullName>
    </submittedName>
</protein>
<dbReference type="KEGG" id="sfy:GFH48_04190"/>
<dbReference type="Proteomes" id="UP000326179">
    <property type="component" value="Chromosome"/>
</dbReference>
<gene>
    <name evidence="2" type="ORF">GFH48_04190</name>
</gene>
<organism evidence="2 3">
    <name type="scientific">Streptomyces fagopyri</name>
    <dbReference type="NCBI Taxonomy" id="2662397"/>
    <lineage>
        <taxon>Bacteria</taxon>
        <taxon>Bacillati</taxon>
        <taxon>Actinomycetota</taxon>
        <taxon>Actinomycetes</taxon>
        <taxon>Kitasatosporales</taxon>
        <taxon>Streptomycetaceae</taxon>
        <taxon>Streptomyces</taxon>
    </lineage>
</organism>
<dbReference type="EMBL" id="CP045643">
    <property type="protein sequence ID" value="QFZ72570.1"/>
    <property type="molecule type" value="Genomic_DNA"/>
</dbReference>
<sequence>MSKRLVVSALAGAVVVGGGAAATVALVGTADAAAPAGDPVIGKSASDPVVLGDTGTDALTFTTSVSDDSGIRGVKVLAWPKSSYLAPKASEMAHVESATCEASSATTSVCTYRAPVGGRKDAAGIPTGTWYMAVLVTAEDHGTTFSAKASAFTVTRHAG</sequence>
<dbReference type="Pfam" id="PF18968">
    <property type="entry name" value="DUF5707"/>
    <property type="match status" value="1"/>
</dbReference>
<feature type="chain" id="PRO_5039064625" evidence="1">
    <location>
        <begin position="23"/>
        <end position="159"/>
    </location>
</feature>
<keyword evidence="1" id="KW-0732">Signal</keyword>
<evidence type="ECO:0000313" key="3">
    <source>
        <dbReference type="Proteomes" id="UP000326179"/>
    </source>
</evidence>
<name>A0A5Q0L689_9ACTN</name>
<dbReference type="AlphaFoldDB" id="A0A5Q0L689"/>
<evidence type="ECO:0000256" key="1">
    <source>
        <dbReference type="SAM" id="SignalP"/>
    </source>
</evidence>
<evidence type="ECO:0000313" key="2">
    <source>
        <dbReference type="EMBL" id="QFZ72570.1"/>
    </source>
</evidence>
<feature type="signal peptide" evidence="1">
    <location>
        <begin position="1"/>
        <end position="22"/>
    </location>
</feature>
<accession>A0A5Q0L689</accession>
<dbReference type="RefSeq" id="WP_153286937.1">
    <property type="nucleotide sequence ID" value="NZ_CP045643.1"/>
</dbReference>